<name>A0A0E9W316_ANGAN</name>
<reference evidence="1" key="2">
    <citation type="journal article" date="2015" name="Fish Shellfish Immunol.">
        <title>Early steps in the European eel (Anguilla anguilla)-Vibrio vulnificus interaction in the gills: Role of the RtxA13 toxin.</title>
        <authorList>
            <person name="Callol A."/>
            <person name="Pajuelo D."/>
            <person name="Ebbesson L."/>
            <person name="Teles M."/>
            <person name="MacKenzie S."/>
            <person name="Amaro C."/>
        </authorList>
    </citation>
    <scope>NUCLEOTIDE SEQUENCE</scope>
</reference>
<accession>A0A0E9W316</accession>
<proteinExistence type="predicted"/>
<protein>
    <submittedName>
        <fullName evidence="1">Uncharacterized protein</fullName>
    </submittedName>
</protein>
<evidence type="ECO:0000313" key="1">
    <source>
        <dbReference type="EMBL" id="JAH84711.1"/>
    </source>
</evidence>
<dbReference type="EMBL" id="GBXM01023866">
    <property type="protein sequence ID" value="JAH84711.1"/>
    <property type="molecule type" value="Transcribed_RNA"/>
</dbReference>
<dbReference type="AlphaFoldDB" id="A0A0E9W316"/>
<reference evidence="1" key="1">
    <citation type="submission" date="2014-11" db="EMBL/GenBank/DDBJ databases">
        <authorList>
            <person name="Amaro Gonzalez C."/>
        </authorList>
    </citation>
    <scope>NUCLEOTIDE SEQUENCE</scope>
</reference>
<sequence>MLKLGEWRVRSLKYWFQSDISNGDSSLMRLTKLAGEREDGLCPLPCQAVCASPTVVLQMSEVR</sequence>
<organism evidence="1">
    <name type="scientific">Anguilla anguilla</name>
    <name type="common">European freshwater eel</name>
    <name type="synonym">Muraena anguilla</name>
    <dbReference type="NCBI Taxonomy" id="7936"/>
    <lineage>
        <taxon>Eukaryota</taxon>
        <taxon>Metazoa</taxon>
        <taxon>Chordata</taxon>
        <taxon>Craniata</taxon>
        <taxon>Vertebrata</taxon>
        <taxon>Euteleostomi</taxon>
        <taxon>Actinopterygii</taxon>
        <taxon>Neopterygii</taxon>
        <taxon>Teleostei</taxon>
        <taxon>Anguilliformes</taxon>
        <taxon>Anguillidae</taxon>
        <taxon>Anguilla</taxon>
    </lineage>
</organism>